<dbReference type="EMBL" id="LBRE01000012">
    <property type="protein sequence ID" value="KKP92493.1"/>
    <property type="molecule type" value="Genomic_DNA"/>
</dbReference>
<dbReference type="AlphaFoldDB" id="A0A0G0DGH1"/>
<keyword evidence="2" id="KW-0328">Glycosyltransferase</keyword>
<dbReference type="InterPro" id="IPR029044">
    <property type="entry name" value="Nucleotide-diphossugar_trans"/>
</dbReference>
<dbReference type="GO" id="GO:0016757">
    <property type="term" value="F:glycosyltransferase activity"/>
    <property type="evidence" value="ECO:0007669"/>
    <property type="project" value="UniProtKB-KW"/>
</dbReference>
<dbReference type="Proteomes" id="UP000034140">
    <property type="component" value="Unassembled WGS sequence"/>
</dbReference>
<keyword evidence="3 4" id="KW-0808">Transferase</keyword>
<reference evidence="4 5" key="1">
    <citation type="journal article" date="2015" name="Nature">
        <title>rRNA introns, odd ribosomes, and small enigmatic genomes across a large radiation of phyla.</title>
        <authorList>
            <person name="Brown C.T."/>
            <person name="Hug L.A."/>
            <person name="Thomas B.C."/>
            <person name="Sharon I."/>
            <person name="Castelle C.J."/>
            <person name="Singh A."/>
            <person name="Wilkins M.J."/>
            <person name="Williams K.H."/>
            <person name="Banfield J.F."/>
        </authorList>
    </citation>
    <scope>NUCLEOTIDE SEQUENCE [LARGE SCALE GENOMIC DNA]</scope>
</reference>
<evidence type="ECO:0000313" key="4">
    <source>
        <dbReference type="EMBL" id="KKP92493.1"/>
    </source>
</evidence>
<evidence type="ECO:0000256" key="2">
    <source>
        <dbReference type="ARBA" id="ARBA00022676"/>
    </source>
</evidence>
<dbReference type="PANTHER" id="PTHR43630">
    <property type="entry name" value="POLY-BETA-1,6-N-ACETYL-D-GLUCOSAMINE SYNTHASE"/>
    <property type="match status" value="1"/>
</dbReference>
<dbReference type="Pfam" id="PF13641">
    <property type="entry name" value="Glyco_tranf_2_3"/>
    <property type="match status" value="1"/>
</dbReference>
<comment type="similarity">
    <text evidence="1">Belongs to the glycosyltransferase 2 family.</text>
</comment>
<protein>
    <submittedName>
        <fullName evidence="4">Glycosyl transferase and polysaccharide deacetylase fusion protein</fullName>
    </submittedName>
</protein>
<evidence type="ECO:0000313" key="5">
    <source>
        <dbReference type="Proteomes" id="UP000034140"/>
    </source>
</evidence>
<evidence type="ECO:0000256" key="1">
    <source>
        <dbReference type="ARBA" id="ARBA00006739"/>
    </source>
</evidence>
<gene>
    <name evidence="4" type="ORF">UR96_C0012G0010</name>
</gene>
<name>A0A0G0DGH1_9BACT</name>
<organism evidence="4 5">
    <name type="scientific">candidate division WS6 bacterium GW2011_GWC1_36_11</name>
    <dbReference type="NCBI Taxonomy" id="1619090"/>
    <lineage>
        <taxon>Bacteria</taxon>
        <taxon>Candidatus Dojkabacteria</taxon>
    </lineage>
</organism>
<dbReference type="Gene3D" id="3.90.550.10">
    <property type="entry name" value="Spore Coat Polysaccharide Biosynthesis Protein SpsA, Chain A"/>
    <property type="match status" value="1"/>
</dbReference>
<dbReference type="PANTHER" id="PTHR43630:SF1">
    <property type="entry name" value="POLY-BETA-1,6-N-ACETYL-D-GLUCOSAMINE SYNTHASE"/>
    <property type="match status" value="1"/>
</dbReference>
<evidence type="ECO:0000256" key="3">
    <source>
        <dbReference type="ARBA" id="ARBA00022679"/>
    </source>
</evidence>
<accession>A0A0G0DGH1</accession>
<proteinExistence type="inferred from homology"/>
<comment type="caution">
    <text evidence="4">The sequence shown here is derived from an EMBL/GenBank/DDBJ whole genome shotgun (WGS) entry which is preliminary data.</text>
</comment>
<dbReference type="SUPFAM" id="SSF53448">
    <property type="entry name" value="Nucleotide-diphospho-sugar transferases"/>
    <property type="match status" value="1"/>
</dbReference>
<sequence>MISVIITSFKEPKTIGRCIKCIADRKYSGITSPFEIIQVSPDELTLKAGKKEANILGLSKREYRHIIDPHKGKPTALKMALEKAKGEIIILTDGDTYFEENAVAELTKPFENETVGGVSGRPKSQDEKNNAFGYWGHLLSDAADHRRSRTMVQINEKDYYISENTFFPMSGYIMAIRNLKFDIPVNVLSDDAYISYTLRNMDMNIAYAPKAVCYVKYPTNLKDYYKQKVRSIGGFKQLERFDVFKKDKQSRSFFIELPYAFYVFKYAKNFNEFIWSICLFPIRLITWIKILWERVILRKDMGKNGWERIESTK</sequence>